<accession>A0A2P1PZM6</accession>
<keyword evidence="1" id="KW-0614">Plasmid</keyword>
<evidence type="ECO:0000313" key="1">
    <source>
        <dbReference type="EMBL" id="AVQ00300.1"/>
    </source>
</evidence>
<dbReference type="KEGG" id="xba:C7S18_23675"/>
<dbReference type="Proteomes" id="UP000241074">
    <property type="component" value="Plasmid unnamed"/>
</dbReference>
<dbReference type="InterPro" id="IPR036194">
    <property type="entry name" value="FlhD_sf"/>
</dbReference>
<keyword evidence="2" id="KW-1185">Reference proteome</keyword>
<gene>
    <name evidence="1" type="ORF">C7S18_23675</name>
</gene>
<dbReference type="AlphaFoldDB" id="A0A2P1PZM6"/>
<dbReference type="EMBL" id="CP027861">
    <property type="protein sequence ID" value="AVQ00300.1"/>
    <property type="molecule type" value="Genomic_DNA"/>
</dbReference>
<name>A0A2P1PZM6_9GAMM</name>
<proteinExistence type="predicted"/>
<organism evidence="1 2">
    <name type="scientific">Ahniella affigens</name>
    <dbReference type="NCBI Taxonomy" id="2021234"/>
    <lineage>
        <taxon>Bacteria</taxon>
        <taxon>Pseudomonadati</taxon>
        <taxon>Pseudomonadota</taxon>
        <taxon>Gammaproteobacteria</taxon>
        <taxon>Lysobacterales</taxon>
        <taxon>Rhodanobacteraceae</taxon>
        <taxon>Ahniella</taxon>
    </lineage>
</organism>
<protein>
    <submittedName>
        <fullName evidence="1">Uncharacterized protein</fullName>
    </submittedName>
</protein>
<evidence type="ECO:0000313" key="2">
    <source>
        <dbReference type="Proteomes" id="UP000241074"/>
    </source>
</evidence>
<geneLocation type="plasmid" evidence="1">
    <name>unnamed</name>
</geneLocation>
<reference evidence="1 2" key="1">
    <citation type="submission" date="2018-03" db="EMBL/GenBank/DDBJ databases">
        <title>Ahniella affigens gen. nov., sp. nov., a gammaproteobacterium isolated from sandy soil near a stream.</title>
        <authorList>
            <person name="Ko Y."/>
            <person name="Kim J.-H."/>
        </authorList>
    </citation>
    <scope>NUCLEOTIDE SEQUENCE [LARGE SCALE GENOMIC DNA]</scope>
    <source>
        <strain evidence="1 2">D13</strain>
        <plasmid evidence="2">Plasmid unnamed</plasmid>
    </source>
</reference>
<dbReference type="Gene3D" id="1.10.4000.10">
    <property type="entry name" value="Flagellar transcriptional activator FlhD"/>
    <property type="match status" value="1"/>
</dbReference>
<reference evidence="1 2" key="2">
    <citation type="submission" date="2018-03" db="EMBL/GenBank/DDBJ databases">
        <authorList>
            <person name="Keele B.F."/>
        </authorList>
    </citation>
    <scope>NUCLEOTIDE SEQUENCE [LARGE SCALE GENOMIC DNA]</scope>
    <source>
        <strain evidence="1 2">D13</strain>
        <plasmid evidence="2">Plasmid unnamed</plasmid>
    </source>
</reference>
<sequence length="194" mass="22266">MTVARWIRDVHSLNRRGWELMRDAARADMKAAAIQYGASKILLQRIMRLREQSIETLSKVPVCQFRPVERDEILRYLETKRTIPRTIGARGLASEEREFHLHYWHTMRAQAELDPIEAAMQFAVPVRMMDALVDASIDELETMILGLAPDYHVVDVQSLEAVAMLIEAEANKDEVEHLLLCSTTATPLLRDRQS</sequence>